<name>A0A931DBH7_9MICC</name>
<dbReference type="GO" id="GO:0004518">
    <property type="term" value="F:nuclease activity"/>
    <property type="evidence" value="ECO:0007669"/>
    <property type="project" value="UniProtKB-KW"/>
</dbReference>
<keyword evidence="3" id="KW-0378">Hydrolase</keyword>
<keyword evidence="2" id="KW-0540">Nuclease</keyword>
<keyword evidence="6" id="KW-1185">Reference proteome</keyword>
<accession>A0A931DBH7</accession>
<comment type="caution">
    <text evidence="5">The sequence shown here is derived from an EMBL/GenBank/DDBJ whole genome shotgun (WGS) entry which is preliminary data.</text>
</comment>
<organism evidence="5 6">
    <name type="scientific">Zhihengliuella flava</name>
    <dbReference type="NCBI Taxonomy" id="1285193"/>
    <lineage>
        <taxon>Bacteria</taxon>
        <taxon>Bacillati</taxon>
        <taxon>Actinomycetota</taxon>
        <taxon>Actinomycetes</taxon>
        <taxon>Micrococcales</taxon>
        <taxon>Micrococcaceae</taxon>
        <taxon>Zhihengliuella</taxon>
    </lineage>
</organism>
<evidence type="ECO:0000313" key="5">
    <source>
        <dbReference type="EMBL" id="MBG6085839.1"/>
    </source>
</evidence>
<dbReference type="Gene3D" id="3.40.1350.10">
    <property type="match status" value="1"/>
</dbReference>
<dbReference type="AlphaFoldDB" id="A0A931DBH7"/>
<sequence>MSQTRNTPAKGPSAATSRILGQSAAHLPAMTERNLQSAVIKLAKFHGYEVTYHTHDSRRSQPGFPDLVLASTRRGRLLFRELKTDKGRMTADQRQVLDVLAAVGADAGVWRPADLVSGRIQAELSGDF</sequence>
<evidence type="ECO:0000259" key="4">
    <source>
        <dbReference type="Pfam" id="PF08774"/>
    </source>
</evidence>
<dbReference type="GO" id="GO:0003676">
    <property type="term" value="F:nucleic acid binding"/>
    <property type="evidence" value="ECO:0007669"/>
    <property type="project" value="InterPro"/>
</dbReference>
<proteinExistence type="predicted"/>
<dbReference type="Proteomes" id="UP000625033">
    <property type="component" value="Unassembled WGS sequence"/>
</dbReference>
<evidence type="ECO:0000256" key="3">
    <source>
        <dbReference type="ARBA" id="ARBA00022801"/>
    </source>
</evidence>
<dbReference type="RefSeq" id="WP_231366016.1">
    <property type="nucleotide sequence ID" value="NZ_JADOTZ010000001.1"/>
</dbReference>
<dbReference type="EMBL" id="JADOTZ010000001">
    <property type="protein sequence ID" value="MBG6085839.1"/>
    <property type="molecule type" value="Genomic_DNA"/>
</dbReference>
<protein>
    <recommendedName>
        <fullName evidence="4">VRR-NUC domain-containing protein</fullName>
    </recommendedName>
</protein>
<evidence type="ECO:0000313" key="6">
    <source>
        <dbReference type="Proteomes" id="UP000625033"/>
    </source>
</evidence>
<dbReference type="InterPro" id="IPR011856">
    <property type="entry name" value="tRNA_endonuc-like_dom_sf"/>
</dbReference>
<gene>
    <name evidence="5" type="ORF">IW252_002606</name>
</gene>
<evidence type="ECO:0000256" key="2">
    <source>
        <dbReference type="ARBA" id="ARBA00022722"/>
    </source>
</evidence>
<comment type="cofactor">
    <cofactor evidence="1">
        <name>Mg(2+)</name>
        <dbReference type="ChEBI" id="CHEBI:18420"/>
    </cofactor>
</comment>
<dbReference type="GO" id="GO:0016788">
    <property type="term" value="F:hydrolase activity, acting on ester bonds"/>
    <property type="evidence" value="ECO:0007669"/>
    <property type="project" value="InterPro"/>
</dbReference>
<dbReference type="InterPro" id="IPR014883">
    <property type="entry name" value="VRR_NUC"/>
</dbReference>
<feature type="domain" description="VRR-NUC" evidence="4">
    <location>
        <begin position="53"/>
        <end position="111"/>
    </location>
</feature>
<reference evidence="5" key="1">
    <citation type="submission" date="2020-11" db="EMBL/GenBank/DDBJ databases">
        <title>Sequencing the genomes of 1000 actinobacteria strains.</title>
        <authorList>
            <person name="Klenk H.-P."/>
        </authorList>
    </citation>
    <scope>NUCLEOTIDE SEQUENCE</scope>
    <source>
        <strain evidence="5">DSM 26152</strain>
    </source>
</reference>
<dbReference type="Pfam" id="PF08774">
    <property type="entry name" value="VRR_NUC"/>
    <property type="match status" value="1"/>
</dbReference>
<evidence type="ECO:0000256" key="1">
    <source>
        <dbReference type="ARBA" id="ARBA00001946"/>
    </source>
</evidence>